<organism evidence="4 5">
    <name type="scientific">Frigoriglobus tundricola</name>
    <dbReference type="NCBI Taxonomy" id="2774151"/>
    <lineage>
        <taxon>Bacteria</taxon>
        <taxon>Pseudomonadati</taxon>
        <taxon>Planctomycetota</taxon>
        <taxon>Planctomycetia</taxon>
        <taxon>Gemmatales</taxon>
        <taxon>Gemmataceae</taxon>
        <taxon>Frigoriglobus</taxon>
    </lineage>
</organism>
<keyword evidence="2" id="KW-1133">Transmembrane helix</keyword>
<dbReference type="EMBL" id="CP053452">
    <property type="protein sequence ID" value="QJW94541.1"/>
    <property type="molecule type" value="Genomic_DNA"/>
</dbReference>
<keyword evidence="5" id="KW-1185">Reference proteome</keyword>
<dbReference type="NCBIfam" id="TIGR02271">
    <property type="entry name" value="YsnF/AvaK domain"/>
    <property type="match status" value="1"/>
</dbReference>
<sequence length="317" mass="33636">MPNRKKHTATVAVFETKARADQAVADLRAAGFDESKIGLVYRDADGKTVKTGAADETYAEEGAVAGAVAGAAGGALVGAGILAGVIPVIGPVLALGTLGTVLVNAAGGAALIGITGALVGWGIPEEDAEFYEQEVQGGRYLVTVEANGRALEARDILHRRSGFDRQGWTAVRADRANILSEGGFHTEDGRVIQLKEEQLRADKEQVSAGEVKVRKEVHTEQRQLTVPVEREEVVIERHPAEGGLKATGNMSAEEIRIPVKEERVKVTKEPVVTEEVTVGKRKVRENRTVSGTVRKEEAVVESTGGAKVNHTSKPGKK</sequence>
<evidence type="ECO:0000313" key="5">
    <source>
        <dbReference type="Proteomes" id="UP000503447"/>
    </source>
</evidence>
<dbReference type="KEGG" id="ftj:FTUN_2062"/>
<dbReference type="Proteomes" id="UP000503447">
    <property type="component" value="Chromosome"/>
</dbReference>
<feature type="domain" description="DUF2382" evidence="3">
    <location>
        <begin position="192"/>
        <end position="300"/>
    </location>
</feature>
<dbReference type="RefSeq" id="WP_171470514.1">
    <property type="nucleotide sequence ID" value="NZ_CP053452.2"/>
</dbReference>
<feature type="transmembrane region" description="Helical" evidence="2">
    <location>
        <begin position="64"/>
        <end position="89"/>
    </location>
</feature>
<feature type="transmembrane region" description="Helical" evidence="2">
    <location>
        <begin position="101"/>
        <end position="123"/>
    </location>
</feature>
<keyword evidence="2" id="KW-0472">Membrane</keyword>
<dbReference type="InterPro" id="IPR052967">
    <property type="entry name" value="Stress_Response_Assoc"/>
</dbReference>
<name>A0A6M5YMT3_9BACT</name>
<dbReference type="AlphaFoldDB" id="A0A6M5YMT3"/>
<proteinExistence type="predicted"/>
<dbReference type="PANTHER" id="PTHR38463">
    <property type="entry name" value="STRESS RESPONSE PROTEIN YSNF"/>
    <property type="match status" value="1"/>
</dbReference>
<dbReference type="PANTHER" id="PTHR38463:SF1">
    <property type="entry name" value="STRESS RESPONSE PROTEIN YSNF"/>
    <property type="match status" value="1"/>
</dbReference>
<evidence type="ECO:0000256" key="1">
    <source>
        <dbReference type="SAM" id="MobiDB-lite"/>
    </source>
</evidence>
<evidence type="ECO:0000259" key="3">
    <source>
        <dbReference type="Pfam" id="PF09557"/>
    </source>
</evidence>
<protein>
    <recommendedName>
        <fullName evidence="3">DUF2382 domain-containing protein</fullName>
    </recommendedName>
</protein>
<feature type="region of interest" description="Disordered" evidence="1">
    <location>
        <begin position="297"/>
        <end position="317"/>
    </location>
</feature>
<dbReference type="Pfam" id="PF09557">
    <property type="entry name" value="DUF2382"/>
    <property type="match status" value="1"/>
</dbReference>
<reference evidence="5" key="1">
    <citation type="submission" date="2020-05" db="EMBL/GenBank/DDBJ databases">
        <title>Frigoriglobus tundricola gen. nov., sp. nov., a psychrotolerant cellulolytic planctomycete of the family Gemmataceae with two divergent copies of 16S rRNA gene.</title>
        <authorList>
            <person name="Kulichevskaya I.S."/>
            <person name="Ivanova A.A."/>
            <person name="Naumoff D.G."/>
            <person name="Beletsky A.V."/>
            <person name="Rijpstra W.I.C."/>
            <person name="Sinninghe Damste J.S."/>
            <person name="Mardanov A.V."/>
            <person name="Ravin N.V."/>
            <person name="Dedysh S.N."/>
        </authorList>
    </citation>
    <scope>NUCLEOTIDE SEQUENCE [LARGE SCALE GENOMIC DNA]</scope>
    <source>
        <strain evidence="5">PL17</strain>
    </source>
</reference>
<dbReference type="InterPro" id="IPR019060">
    <property type="entry name" value="DUF2382"/>
</dbReference>
<evidence type="ECO:0000256" key="2">
    <source>
        <dbReference type="SAM" id="Phobius"/>
    </source>
</evidence>
<keyword evidence="2" id="KW-0812">Transmembrane</keyword>
<gene>
    <name evidence="4" type="ORF">FTUN_2062</name>
</gene>
<accession>A0A6M5YMT3</accession>
<evidence type="ECO:0000313" key="4">
    <source>
        <dbReference type="EMBL" id="QJW94541.1"/>
    </source>
</evidence>